<proteinExistence type="predicted"/>
<protein>
    <submittedName>
        <fullName evidence="3">Uncharacterized protein C1orf167 homolog</fullName>
    </submittedName>
</protein>
<dbReference type="RefSeq" id="XP_021016930.1">
    <property type="nucleotide sequence ID" value="XM_021161271.1"/>
</dbReference>
<dbReference type="GeneID" id="110293456"/>
<evidence type="ECO:0000313" key="3">
    <source>
        <dbReference type="RefSeq" id="XP_021016930.1"/>
    </source>
</evidence>
<evidence type="ECO:0000256" key="1">
    <source>
        <dbReference type="SAM" id="MobiDB-lite"/>
    </source>
</evidence>
<dbReference type="PANTHER" id="PTHR38493">
    <property type="entry name" value="CHROMOSOME 1 OPEN READING FRAME 167"/>
    <property type="match status" value="1"/>
</dbReference>
<dbReference type="CTD" id="138685193"/>
<reference evidence="3" key="1">
    <citation type="submission" date="2025-08" db="UniProtKB">
        <authorList>
            <consortium name="RefSeq"/>
        </authorList>
    </citation>
    <scope>IDENTIFICATION</scope>
</reference>
<dbReference type="InterPro" id="IPR031473">
    <property type="entry name" value="DUF4684"/>
</dbReference>
<accession>A0A6P5PMQ2</accession>
<gene>
    <name evidence="3" type="primary">C4H1orf167</name>
</gene>
<dbReference type="AlphaFoldDB" id="A0A6P5PMQ2"/>
<dbReference type="PANTHER" id="PTHR38493:SF1">
    <property type="entry name" value="SFI1 SPINDLE BODY DOMAIN-CONTAINING PROTEIN"/>
    <property type="match status" value="1"/>
</dbReference>
<sequence length="615" mass="69235">MPMCQVTTHAQGPVLCQKPCQVQSNLTCPCPHLALALKDTAGRLGDTGLQQQSNLHLPVGRSQGRIREPFVQQSNLCFRGTASPHLQNSCLPPTGPSSHQKQTFQVTGCLDLRLSADLAPLDGCTWPGPRPWCRSGSWAPRLVGEPLTLEDLSVSDHSQSQASSPFSCSTAHWLLDSTQHLQPESQTSWEHPGLTQRGPHNCGGQSTPAQSWPSHSKESLSFLETLENEAQNIVTLDSQAACQKLLSESFRVWRRLSQRHQAVAKATAMRHRQLIRKSLRELRWVLWLQETRLEAAWEQQAKALLAWSFREWRHVALQQKLEQPHTQAAPTFLASRGSLSLERKAATDLAWRCRCFKAWQRLAKRGAQYRRHLAHRRVRTLRVCLGQWIEMKQLQASDVTKMTQLALHRQKAGNEVLSGLAPGTAMAHCLETVTHAQQLSKGPDQCSLWEICQKLALYQTLLLWRTRFYQRQQAGSFFQGMQKQILQHLLSQWHLWSRPSLNSSPLESHSPVSMAPKSHVLSCLSSSAGAAGLHGPGESCLLGLELELWGCDEFVEAAAGKVVDRQQFLCEQYQRWGQVHLQVLQKVALCWILWMYQPCLGQIHQAHAAQQLTTR</sequence>
<dbReference type="Proteomes" id="UP000515126">
    <property type="component" value="Chromosome 4"/>
</dbReference>
<evidence type="ECO:0000313" key="2">
    <source>
        <dbReference type="Proteomes" id="UP000515126"/>
    </source>
</evidence>
<feature type="region of interest" description="Disordered" evidence="1">
    <location>
        <begin position="181"/>
        <end position="214"/>
    </location>
</feature>
<feature type="compositionally biased region" description="Polar residues" evidence="1">
    <location>
        <begin position="203"/>
        <end position="214"/>
    </location>
</feature>
<keyword evidence="2" id="KW-1185">Reference proteome</keyword>
<dbReference type="KEGG" id="mcal:110293456"/>
<organism evidence="2 3">
    <name type="scientific">Mus caroli</name>
    <name type="common">Ryukyu mouse</name>
    <name type="synonym">Ricefield mouse</name>
    <dbReference type="NCBI Taxonomy" id="10089"/>
    <lineage>
        <taxon>Eukaryota</taxon>
        <taxon>Metazoa</taxon>
        <taxon>Chordata</taxon>
        <taxon>Craniata</taxon>
        <taxon>Vertebrata</taxon>
        <taxon>Euteleostomi</taxon>
        <taxon>Mammalia</taxon>
        <taxon>Eutheria</taxon>
        <taxon>Euarchontoglires</taxon>
        <taxon>Glires</taxon>
        <taxon>Rodentia</taxon>
        <taxon>Myomorpha</taxon>
        <taxon>Muroidea</taxon>
        <taxon>Muridae</taxon>
        <taxon>Murinae</taxon>
        <taxon>Mus</taxon>
        <taxon>Mus</taxon>
    </lineage>
</organism>
<name>A0A6P5PMQ2_MUSCR</name>